<evidence type="ECO:0000256" key="5">
    <source>
        <dbReference type="SAM" id="Coils"/>
    </source>
</evidence>
<evidence type="ECO:0000313" key="8">
    <source>
        <dbReference type="Proteomes" id="UP001328107"/>
    </source>
</evidence>
<dbReference type="PIRSF" id="PIRSF016477">
    <property type="entry name" value="Prefoldin_subunit_4"/>
    <property type="match status" value="1"/>
</dbReference>
<dbReference type="PANTHER" id="PTHR21100">
    <property type="entry name" value="PREFOLDIN SUBUNIT 4"/>
    <property type="match status" value="1"/>
</dbReference>
<evidence type="ECO:0000313" key="7">
    <source>
        <dbReference type="EMBL" id="GMR48147.1"/>
    </source>
</evidence>
<comment type="similarity">
    <text evidence="1">Belongs to the prefoldin subunit beta family.</text>
</comment>
<dbReference type="GO" id="GO:0006457">
    <property type="term" value="P:protein folding"/>
    <property type="evidence" value="ECO:0007669"/>
    <property type="project" value="InterPro"/>
</dbReference>
<dbReference type="Proteomes" id="UP001328107">
    <property type="component" value="Unassembled WGS sequence"/>
</dbReference>
<feature type="coiled-coil region" evidence="5">
    <location>
        <begin position="35"/>
        <end position="62"/>
    </location>
</feature>
<feature type="non-terminal residue" evidence="7">
    <location>
        <position position="1"/>
    </location>
</feature>
<dbReference type="InterPro" id="IPR002777">
    <property type="entry name" value="PFD_beta-like"/>
</dbReference>
<dbReference type="Pfam" id="PF01920">
    <property type="entry name" value="Prefoldin_2"/>
    <property type="match status" value="1"/>
</dbReference>
<dbReference type="SUPFAM" id="SSF46579">
    <property type="entry name" value="Prefoldin"/>
    <property type="match status" value="1"/>
</dbReference>
<dbReference type="Gene3D" id="1.10.287.370">
    <property type="match status" value="1"/>
</dbReference>
<comment type="caution">
    <text evidence="7">The sequence shown here is derived from an EMBL/GenBank/DDBJ whole genome shotgun (WGS) entry which is preliminary data.</text>
</comment>
<sequence>LCILLFLRMSTQDDITVTAEDQQMINKFARLHQNFVSLTDEIKSLVNDVQNLNEAADEIMLLGDDDSIPLKLGTSFVHFTPESAGERLESMKNESEENSTEKTKEKEVIEVEMNRLKATLYSKFGDRINLEDGDD</sequence>
<feature type="compositionally biased region" description="Basic and acidic residues" evidence="6">
    <location>
        <begin position="84"/>
        <end position="105"/>
    </location>
</feature>
<comment type="subunit">
    <text evidence="2">Heterohexamer of two PFD-alpha type and four PFD-beta type subunits.</text>
</comment>
<evidence type="ECO:0000256" key="2">
    <source>
        <dbReference type="ARBA" id="ARBA00011695"/>
    </source>
</evidence>
<dbReference type="GO" id="GO:0016272">
    <property type="term" value="C:prefoldin complex"/>
    <property type="evidence" value="ECO:0007669"/>
    <property type="project" value="InterPro"/>
</dbReference>
<name>A0AAN5I175_9BILA</name>
<keyword evidence="3" id="KW-0143">Chaperone</keyword>
<comment type="function">
    <text evidence="4">Binds specifically to cytosolic chaperonin (c-CPN) and transfers target proteins to it. Binds to nascent polypeptide chain and promotes folding in an environment in which there are many competing pathways for nonnative proteins.</text>
</comment>
<feature type="region of interest" description="Disordered" evidence="6">
    <location>
        <begin position="83"/>
        <end position="105"/>
    </location>
</feature>
<accession>A0AAN5I175</accession>
<evidence type="ECO:0000256" key="3">
    <source>
        <dbReference type="ARBA" id="ARBA00023186"/>
    </source>
</evidence>
<protein>
    <recommendedName>
        <fullName evidence="9">Prefoldin subunit 4</fullName>
    </recommendedName>
</protein>
<dbReference type="GO" id="GO:0051082">
    <property type="term" value="F:unfolded protein binding"/>
    <property type="evidence" value="ECO:0007669"/>
    <property type="project" value="InterPro"/>
</dbReference>
<evidence type="ECO:0008006" key="9">
    <source>
        <dbReference type="Google" id="ProtNLM"/>
    </source>
</evidence>
<evidence type="ECO:0000256" key="6">
    <source>
        <dbReference type="SAM" id="MobiDB-lite"/>
    </source>
</evidence>
<evidence type="ECO:0000256" key="1">
    <source>
        <dbReference type="ARBA" id="ARBA00008045"/>
    </source>
</evidence>
<proteinExistence type="inferred from homology"/>
<dbReference type="GO" id="GO:0005737">
    <property type="term" value="C:cytoplasm"/>
    <property type="evidence" value="ECO:0007669"/>
    <property type="project" value="UniProtKB-ARBA"/>
</dbReference>
<dbReference type="EMBL" id="BTRK01000004">
    <property type="protein sequence ID" value="GMR48147.1"/>
    <property type="molecule type" value="Genomic_DNA"/>
</dbReference>
<dbReference type="AlphaFoldDB" id="A0AAN5I175"/>
<gene>
    <name evidence="7" type="ORF">PMAYCL1PPCAC_18342</name>
</gene>
<keyword evidence="5" id="KW-0175">Coiled coil</keyword>
<organism evidence="7 8">
    <name type="scientific">Pristionchus mayeri</name>
    <dbReference type="NCBI Taxonomy" id="1317129"/>
    <lineage>
        <taxon>Eukaryota</taxon>
        <taxon>Metazoa</taxon>
        <taxon>Ecdysozoa</taxon>
        <taxon>Nematoda</taxon>
        <taxon>Chromadorea</taxon>
        <taxon>Rhabditida</taxon>
        <taxon>Rhabditina</taxon>
        <taxon>Diplogasteromorpha</taxon>
        <taxon>Diplogasteroidea</taxon>
        <taxon>Neodiplogasteridae</taxon>
        <taxon>Pristionchus</taxon>
    </lineage>
</organism>
<dbReference type="InterPro" id="IPR016661">
    <property type="entry name" value="PFDN4"/>
</dbReference>
<dbReference type="CDD" id="cd23165">
    <property type="entry name" value="Prefoldin_4"/>
    <property type="match status" value="1"/>
</dbReference>
<dbReference type="PANTHER" id="PTHR21100:SF9">
    <property type="entry name" value="PREFOLDIN SUBUNIT 4"/>
    <property type="match status" value="1"/>
</dbReference>
<dbReference type="InterPro" id="IPR009053">
    <property type="entry name" value="Prefoldin"/>
</dbReference>
<reference evidence="8" key="1">
    <citation type="submission" date="2022-10" db="EMBL/GenBank/DDBJ databases">
        <title>Genome assembly of Pristionchus species.</title>
        <authorList>
            <person name="Yoshida K."/>
            <person name="Sommer R.J."/>
        </authorList>
    </citation>
    <scope>NUCLEOTIDE SEQUENCE [LARGE SCALE GENOMIC DNA]</scope>
    <source>
        <strain evidence="8">RS5460</strain>
    </source>
</reference>
<keyword evidence="8" id="KW-1185">Reference proteome</keyword>
<evidence type="ECO:0000256" key="4">
    <source>
        <dbReference type="ARBA" id="ARBA00024667"/>
    </source>
</evidence>
<dbReference type="FunFam" id="1.10.287.370:FF:000005">
    <property type="entry name" value="Prefoldin subunit 4"/>
    <property type="match status" value="1"/>
</dbReference>